<dbReference type="Gene3D" id="1.10.10.10">
    <property type="entry name" value="Winged helix-like DNA-binding domain superfamily/Winged helix DNA-binding domain"/>
    <property type="match status" value="1"/>
</dbReference>
<keyword evidence="5" id="KW-0804">Transcription</keyword>
<dbReference type="GO" id="GO:0006352">
    <property type="term" value="P:DNA-templated transcription initiation"/>
    <property type="evidence" value="ECO:0007669"/>
    <property type="project" value="InterPro"/>
</dbReference>
<dbReference type="InterPro" id="IPR039425">
    <property type="entry name" value="RNA_pol_sigma-70-like"/>
</dbReference>
<keyword evidence="3" id="KW-0731">Sigma factor</keyword>
<comment type="similarity">
    <text evidence="1">Belongs to the sigma-70 factor family. ECF subfamily.</text>
</comment>
<dbReference type="InterPro" id="IPR036388">
    <property type="entry name" value="WH-like_DNA-bd_sf"/>
</dbReference>
<dbReference type="OrthoDB" id="2381154at2"/>
<feature type="domain" description="RNA polymerase sigma factor 70 region 4 type 2" evidence="7">
    <location>
        <begin position="109"/>
        <end position="161"/>
    </location>
</feature>
<evidence type="ECO:0000256" key="2">
    <source>
        <dbReference type="ARBA" id="ARBA00023015"/>
    </source>
</evidence>
<sequence length="267" mass="30233">MRPLVKKTPAETKETFTTAIEPYLMDLRNYCISLTRSKWDGEDLMQETLAKAYKSHLKATKPITKAYLYRIASNTWIDQYRKRKPDEDYNKELFRLPAEKTADSDLTWEAIETALRQLSPKQRVSLLLTEGFGYTAWETAELIGTSEGAVKAALHRGRAALKRKRRWKDTDDSDENTATGYVLAMRHANPHKVVELFKKETQEPTMSLCFSGLPAASMSVHPVSGANAAYVLVTLFFADGKMFTVPFYRQEWQSVLAIMTGGVSFAA</sequence>
<dbReference type="InterPro" id="IPR013325">
    <property type="entry name" value="RNA_pol_sigma_r2"/>
</dbReference>
<dbReference type="PANTHER" id="PTHR43133">
    <property type="entry name" value="RNA POLYMERASE ECF-TYPE SIGMA FACTO"/>
    <property type="match status" value="1"/>
</dbReference>
<dbReference type="PANTHER" id="PTHR43133:SF8">
    <property type="entry name" value="RNA POLYMERASE SIGMA FACTOR HI_1459-RELATED"/>
    <property type="match status" value="1"/>
</dbReference>
<dbReference type="Gene3D" id="1.10.1740.10">
    <property type="match status" value="1"/>
</dbReference>
<organism evidence="8 9">
    <name type="scientific">Sediminibacillus albus</name>
    <dbReference type="NCBI Taxonomy" id="407036"/>
    <lineage>
        <taxon>Bacteria</taxon>
        <taxon>Bacillati</taxon>
        <taxon>Bacillota</taxon>
        <taxon>Bacilli</taxon>
        <taxon>Bacillales</taxon>
        <taxon>Bacillaceae</taxon>
        <taxon>Sediminibacillus</taxon>
    </lineage>
</organism>
<dbReference type="Pfam" id="PF08281">
    <property type="entry name" value="Sigma70_r4_2"/>
    <property type="match status" value="1"/>
</dbReference>
<name>A0A1G8WM01_9BACI</name>
<dbReference type="InterPro" id="IPR013249">
    <property type="entry name" value="RNA_pol_sigma70_r4_t2"/>
</dbReference>
<proteinExistence type="inferred from homology"/>
<keyword evidence="2" id="KW-0805">Transcription regulation</keyword>
<dbReference type="AlphaFoldDB" id="A0A1G8WM01"/>
<dbReference type="CDD" id="cd06171">
    <property type="entry name" value="Sigma70_r4"/>
    <property type="match status" value="1"/>
</dbReference>
<dbReference type="GO" id="GO:0016987">
    <property type="term" value="F:sigma factor activity"/>
    <property type="evidence" value="ECO:0007669"/>
    <property type="project" value="UniProtKB-KW"/>
</dbReference>
<evidence type="ECO:0000313" key="8">
    <source>
        <dbReference type="EMBL" id="SDJ79147.1"/>
    </source>
</evidence>
<dbReference type="STRING" id="407036.SAMN05216243_0876"/>
<evidence type="ECO:0000256" key="3">
    <source>
        <dbReference type="ARBA" id="ARBA00023082"/>
    </source>
</evidence>
<dbReference type="InterPro" id="IPR007627">
    <property type="entry name" value="RNA_pol_sigma70_r2"/>
</dbReference>
<dbReference type="SUPFAM" id="SSF88946">
    <property type="entry name" value="Sigma2 domain of RNA polymerase sigma factors"/>
    <property type="match status" value="1"/>
</dbReference>
<evidence type="ECO:0000259" key="7">
    <source>
        <dbReference type="Pfam" id="PF08281"/>
    </source>
</evidence>
<dbReference type="SUPFAM" id="SSF88659">
    <property type="entry name" value="Sigma3 and sigma4 domains of RNA polymerase sigma factors"/>
    <property type="match status" value="1"/>
</dbReference>
<accession>A0A1G8WM01</accession>
<keyword evidence="9" id="KW-1185">Reference proteome</keyword>
<evidence type="ECO:0000259" key="6">
    <source>
        <dbReference type="Pfam" id="PF04542"/>
    </source>
</evidence>
<dbReference type="RefSeq" id="WP_093211399.1">
    <property type="nucleotide sequence ID" value="NZ_FNFL01000001.1"/>
</dbReference>
<evidence type="ECO:0000256" key="5">
    <source>
        <dbReference type="ARBA" id="ARBA00023163"/>
    </source>
</evidence>
<reference evidence="8 9" key="1">
    <citation type="submission" date="2016-10" db="EMBL/GenBank/DDBJ databases">
        <authorList>
            <person name="de Groot N.N."/>
        </authorList>
    </citation>
    <scope>NUCLEOTIDE SEQUENCE [LARGE SCALE GENOMIC DNA]</scope>
    <source>
        <strain evidence="8 9">CGMCC 1.6502</strain>
    </source>
</reference>
<dbReference type="EMBL" id="FNFL01000001">
    <property type="protein sequence ID" value="SDJ79147.1"/>
    <property type="molecule type" value="Genomic_DNA"/>
</dbReference>
<evidence type="ECO:0000256" key="4">
    <source>
        <dbReference type="ARBA" id="ARBA00023125"/>
    </source>
</evidence>
<evidence type="ECO:0000256" key="1">
    <source>
        <dbReference type="ARBA" id="ARBA00010641"/>
    </source>
</evidence>
<dbReference type="InterPro" id="IPR013324">
    <property type="entry name" value="RNA_pol_sigma_r3/r4-like"/>
</dbReference>
<dbReference type="NCBIfam" id="TIGR02937">
    <property type="entry name" value="sigma70-ECF"/>
    <property type="match status" value="1"/>
</dbReference>
<dbReference type="Pfam" id="PF04542">
    <property type="entry name" value="Sigma70_r2"/>
    <property type="match status" value="1"/>
</dbReference>
<gene>
    <name evidence="8" type="ORF">SAMN05216243_0876</name>
</gene>
<dbReference type="Proteomes" id="UP000198694">
    <property type="component" value="Unassembled WGS sequence"/>
</dbReference>
<protein>
    <submittedName>
        <fullName evidence="8">RNA polymerase sigma factor, sigma-70 family</fullName>
    </submittedName>
</protein>
<dbReference type="InterPro" id="IPR014284">
    <property type="entry name" value="RNA_pol_sigma-70_dom"/>
</dbReference>
<feature type="domain" description="RNA polymerase sigma-70 region 2" evidence="6">
    <location>
        <begin position="20"/>
        <end position="84"/>
    </location>
</feature>
<keyword evidence="4" id="KW-0238">DNA-binding</keyword>
<dbReference type="GO" id="GO:0003677">
    <property type="term" value="F:DNA binding"/>
    <property type="evidence" value="ECO:0007669"/>
    <property type="project" value="UniProtKB-KW"/>
</dbReference>
<evidence type="ECO:0000313" key="9">
    <source>
        <dbReference type="Proteomes" id="UP000198694"/>
    </source>
</evidence>